<dbReference type="GO" id="GO:0004360">
    <property type="term" value="F:glutamine-fructose-6-phosphate transaminase (isomerizing) activity"/>
    <property type="evidence" value="ECO:0007669"/>
    <property type="project" value="UniProtKB-UniRule"/>
</dbReference>
<dbReference type="FunFam" id="3.40.50.10490:FF:000001">
    <property type="entry name" value="Glutamine--fructose-6-phosphate aminotransferase [isomerizing]"/>
    <property type="match status" value="1"/>
</dbReference>
<protein>
    <recommendedName>
        <fullName evidence="4 10">Glutamine--fructose-6-phosphate aminotransferase [isomerizing]</fullName>
        <ecNumber evidence="3 10">2.6.1.16</ecNumber>
    </recommendedName>
    <alternativeName>
        <fullName evidence="10">D-fructose-6-phosphate amidotransferase</fullName>
    </alternativeName>
    <alternativeName>
        <fullName evidence="10">GFAT</fullName>
    </alternativeName>
    <alternativeName>
        <fullName evidence="10">Glucosamine-6-phosphate synthase</fullName>
    </alternativeName>
    <alternativeName>
        <fullName evidence="10">Hexosephosphate aminotransferase</fullName>
    </alternativeName>
    <alternativeName>
        <fullName evidence="10">L-glutamine--D-fructose-6-phosphate amidotransferase</fullName>
    </alternativeName>
</protein>
<dbReference type="PROSITE" id="PS51464">
    <property type="entry name" value="SIS"/>
    <property type="match status" value="2"/>
</dbReference>
<dbReference type="InterPro" id="IPR047084">
    <property type="entry name" value="GFAT_N"/>
</dbReference>
<dbReference type="InterPro" id="IPR035490">
    <property type="entry name" value="GlmS/FrlB_SIS"/>
</dbReference>
<dbReference type="GO" id="GO:0006047">
    <property type="term" value="P:UDP-N-acetylglucosamine metabolic process"/>
    <property type="evidence" value="ECO:0007669"/>
    <property type="project" value="TreeGrafter"/>
</dbReference>
<evidence type="ECO:0000256" key="9">
    <source>
        <dbReference type="ARBA" id="ARBA00022962"/>
    </source>
</evidence>
<dbReference type="PANTHER" id="PTHR10937:SF0">
    <property type="entry name" value="GLUTAMINE--FRUCTOSE-6-PHOSPHATE TRANSAMINASE (ISOMERIZING)"/>
    <property type="match status" value="1"/>
</dbReference>
<evidence type="ECO:0000259" key="12">
    <source>
        <dbReference type="PROSITE" id="PS51464"/>
    </source>
</evidence>
<evidence type="ECO:0000256" key="1">
    <source>
        <dbReference type="ARBA" id="ARBA00001031"/>
    </source>
</evidence>
<dbReference type="InterPro" id="IPR001347">
    <property type="entry name" value="SIS_dom"/>
</dbReference>
<feature type="domain" description="SIS" evidence="12">
    <location>
        <begin position="464"/>
        <end position="606"/>
    </location>
</feature>
<dbReference type="Gene3D" id="3.40.50.10490">
    <property type="entry name" value="Glucose-6-phosphate isomerase like protein, domain 1"/>
    <property type="match status" value="2"/>
</dbReference>
<evidence type="ECO:0000313" key="13">
    <source>
        <dbReference type="EMBL" id="BED92681.1"/>
    </source>
</evidence>
<dbReference type="Proteomes" id="UP001335720">
    <property type="component" value="Chromosome"/>
</dbReference>
<dbReference type="GO" id="GO:0005829">
    <property type="term" value="C:cytosol"/>
    <property type="evidence" value="ECO:0007669"/>
    <property type="project" value="TreeGrafter"/>
</dbReference>
<dbReference type="KEGG" id="ptrh:RsTaC01_0516"/>
<dbReference type="SUPFAM" id="SSF56235">
    <property type="entry name" value="N-terminal nucleophile aminohydrolases (Ntn hydrolases)"/>
    <property type="match status" value="1"/>
</dbReference>
<comment type="function">
    <text evidence="10">Catalyzes the first step in hexosamine metabolism, converting fructose-6P into glucosamine-6P using glutamine as a nitrogen source.</text>
</comment>
<dbReference type="InterPro" id="IPR017932">
    <property type="entry name" value="GATase_2_dom"/>
</dbReference>
<evidence type="ECO:0000256" key="8">
    <source>
        <dbReference type="ARBA" id="ARBA00022737"/>
    </source>
</evidence>
<dbReference type="Pfam" id="PF13522">
    <property type="entry name" value="GATase_6"/>
    <property type="match status" value="1"/>
</dbReference>
<dbReference type="EMBL" id="AP027925">
    <property type="protein sequence ID" value="BED92681.1"/>
    <property type="molecule type" value="Genomic_DNA"/>
</dbReference>
<dbReference type="InterPro" id="IPR029055">
    <property type="entry name" value="Ntn_hydrolases_N"/>
</dbReference>
<evidence type="ECO:0000256" key="5">
    <source>
        <dbReference type="ARBA" id="ARBA00022490"/>
    </source>
</evidence>
<evidence type="ECO:0000259" key="11">
    <source>
        <dbReference type="PROSITE" id="PS51278"/>
    </source>
</evidence>
<dbReference type="InterPro" id="IPR046348">
    <property type="entry name" value="SIS_dom_sf"/>
</dbReference>
<accession>A0AA48KW69</accession>
<dbReference type="SUPFAM" id="SSF53697">
    <property type="entry name" value="SIS domain"/>
    <property type="match status" value="1"/>
</dbReference>
<dbReference type="PROSITE" id="PS51278">
    <property type="entry name" value="GATASE_TYPE_2"/>
    <property type="match status" value="1"/>
</dbReference>
<dbReference type="Gene3D" id="3.60.20.10">
    <property type="entry name" value="Glutamine Phosphoribosylpyrophosphate, subunit 1, domain 1"/>
    <property type="match status" value="1"/>
</dbReference>
<dbReference type="Pfam" id="PF01380">
    <property type="entry name" value="SIS"/>
    <property type="match status" value="2"/>
</dbReference>
<gene>
    <name evidence="10" type="primary">glmS</name>
    <name evidence="13" type="ORF">RsTaC01_0516</name>
</gene>
<feature type="initiator methionine" description="Removed" evidence="10">
    <location>
        <position position="1"/>
    </location>
</feature>
<dbReference type="GO" id="GO:0046349">
    <property type="term" value="P:amino sugar biosynthetic process"/>
    <property type="evidence" value="ECO:0007669"/>
    <property type="project" value="UniProtKB-ARBA"/>
</dbReference>
<comment type="subunit">
    <text evidence="10">Homodimer.</text>
</comment>
<evidence type="ECO:0000256" key="3">
    <source>
        <dbReference type="ARBA" id="ARBA00012916"/>
    </source>
</evidence>
<keyword evidence="7 10" id="KW-0808">Transferase</keyword>
<dbReference type="FunFam" id="3.40.50.10490:FF:000002">
    <property type="entry name" value="Glutamine--fructose-6-phosphate aminotransferase [isomerizing]"/>
    <property type="match status" value="1"/>
</dbReference>
<dbReference type="GO" id="GO:0005975">
    <property type="term" value="P:carbohydrate metabolic process"/>
    <property type="evidence" value="ECO:0007669"/>
    <property type="project" value="UniProtKB-UniRule"/>
</dbReference>
<name>A0AA48KW69_9FIRM</name>
<comment type="catalytic activity">
    <reaction evidence="1 10">
        <text>D-fructose 6-phosphate + L-glutamine = D-glucosamine 6-phosphate + L-glutamate</text>
        <dbReference type="Rhea" id="RHEA:13237"/>
        <dbReference type="ChEBI" id="CHEBI:29985"/>
        <dbReference type="ChEBI" id="CHEBI:58359"/>
        <dbReference type="ChEBI" id="CHEBI:58725"/>
        <dbReference type="ChEBI" id="CHEBI:61527"/>
        <dbReference type="EC" id="2.6.1.16"/>
    </reaction>
</comment>
<dbReference type="NCBIfam" id="NF001484">
    <property type="entry name" value="PRK00331.1"/>
    <property type="match status" value="1"/>
</dbReference>
<evidence type="ECO:0000256" key="4">
    <source>
        <dbReference type="ARBA" id="ARBA00016090"/>
    </source>
</evidence>
<feature type="active site" description="For Fru-6P isomerization activity" evidence="10">
    <location>
        <position position="611"/>
    </location>
</feature>
<sequence length="616" mass="68989">MCGIVGYIGGNNSVSILLKSLEKLEYRGYDSAGVSIYDEINKKLNIIKSKGRLSNLIGLIDNLNLNESNIGIGHTRWATHGEPSDLNSHPHLSNSGKIALVHNGIIENYAELKEFLKKNGKNFVSNTDSEIAVNLVDYFYANNDFLGSVLRAVNKLKGSFALGIICSDNPDRIIAVKKDCPMIIGIGESENYIASDIPAILPYTKKIHRLKEKEIAVIKKDSVKIYDFEGKKLEKDFVLIDWCAGSVEKDGYEHFMLKEIMQQPEVFEKTFLSRLNTENYKMNLDNITDLNEQFWKNLDKIYIIACGSAYNVGASAKYILEKLTRIPVEVDLASEFRYRNPILDKKKILVIAISQSGETADTIAAIKEARKHNIKVLSIVNTIGSSMENESDYVLYTWAGLEIAVATTKAYSAQLAVIYVISLYISDLLKTISSTSYRNYIEEILSIPACISKILEDKKSVFFIAKKYYKSKNAFFIGRNLDYSVCLEGSLKFKEISYIHSEACAAGELKHGTISLIENNTLVVTLATQENLIKKVISNIIEIKSRGASVLVITYKKYSCKFVDIADNIIFIPEVSDILMSSLSVIPLQLFAYYVSLLKNCDIDKPRNLAKSVTVE</sequence>
<keyword evidence="5 10" id="KW-0963">Cytoplasm</keyword>
<dbReference type="GO" id="GO:0097367">
    <property type="term" value="F:carbohydrate derivative binding"/>
    <property type="evidence" value="ECO:0007669"/>
    <property type="project" value="InterPro"/>
</dbReference>
<dbReference type="PANTHER" id="PTHR10937">
    <property type="entry name" value="GLUCOSAMINE--FRUCTOSE-6-PHOSPHATE AMINOTRANSFERASE, ISOMERIZING"/>
    <property type="match status" value="1"/>
</dbReference>
<dbReference type="InterPro" id="IPR035466">
    <property type="entry name" value="GlmS/AgaS_SIS"/>
</dbReference>
<evidence type="ECO:0000256" key="2">
    <source>
        <dbReference type="ARBA" id="ARBA00004496"/>
    </source>
</evidence>
<keyword evidence="6 10" id="KW-0032">Aminotransferase</keyword>
<dbReference type="GO" id="GO:0006002">
    <property type="term" value="P:fructose 6-phosphate metabolic process"/>
    <property type="evidence" value="ECO:0007669"/>
    <property type="project" value="TreeGrafter"/>
</dbReference>
<dbReference type="NCBIfam" id="TIGR01135">
    <property type="entry name" value="glmS"/>
    <property type="match status" value="1"/>
</dbReference>
<reference evidence="13" key="1">
    <citation type="journal article" date="2023" name="ISME J.">
        <title>Emergence of putative energy parasites within Clostridia revealed by genome analysis of a novel endosymbiotic clade.</title>
        <authorList>
            <person name="Takahashi K."/>
            <person name="Kuwahara H."/>
            <person name="Horikawa Y."/>
            <person name="Izawa K."/>
            <person name="Kato D."/>
            <person name="Inagaki T."/>
            <person name="Yuki M."/>
            <person name="Ohkuma M."/>
            <person name="Hongoh Y."/>
        </authorList>
    </citation>
    <scope>NUCLEOTIDE SEQUENCE</scope>
    <source>
        <strain evidence="13">RsTa-C01</strain>
    </source>
</reference>
<evidence type="ECO:0000256" key="10">
    <source>
        <dbReference type="HAMAP-Rule" id="MF_00164"/>
    </source>
</evidence>
<proteinExistence type="inferred from homology"/>
<feature type="domain" description="SIS" evidence="12">
    <location>
        <begin position="290"/>
        <end position="431"/>
    </location>
</feature>
<feature type="active site" description="Nucleophile; for GATase activity" evidence="10">
    <location>
        <position position="2"/>
    </location>
</feature>
<dbReference type="FunFam" id="3.60.20.10:FF:000006">
    <property type="entry name" value="Glutamine--fructose-6-phosphate aminotransferase [isomerizing]"/>
    <property type="match status" value="1"/>
</dbReference>
<dbReference type="EC" id="2.6.1.16" evidence="3 10"/>
<evidence type="ECO:0000256" key="6">
    <source>
        <dbReference type="ARBA" id="ARBA00022576"/>
    </source>
</evidence>
<dbReference type="HAMAP" id="MF_00164">
    <property type="entry name" value="GlmS"/>
    <property type="match status" value="1"/>
</dbReference>
<comment type="subcellular location">
    <subcellularLocation>
        <location evidence="2 10">Cytoplasm</location>
    </subcellularLocation>
</comment>
<dbReference type="CDD" id="cd05008">
    <property type="entry name" value="SIS_GlmS_GlmD_1"/>
    <property type="match status" value="1"/>
</dbReference>
<dbReference type="CDD" id="cd05009">
    <property type="entry name" value="SIS_GlmS_GlmD_2"/>
    <property type="match status" value="1"/>
</dbReference>
<dbReference type="GO" id="GO:0006487">
    <property type="term" value="P:protein N-linked glycosylation"/>
    <property type="evidence" value="ECO:0007669"/>
    <property type="project" value="TreeGrafter"/>
</dbReference>
<keyword evidence="9" id="KW-0315">Glutamine amidotransferase</keyword>
<dbReference type="InterPro" id="IPR005855">
    <property type="entry name" value="GFAT"/>
</dbReference>
<dbReference type="AlphaFoldDB" id="A0AA48KW69"/>
<organism evidence="13">
    <name type="scientific">Candidatus Paraimprobicoccus trichonymphae</name>
    <dbReference type="NCBI Taxonomy" id="3033793"/>
    <lineage>
        <taxon>Bacteria</taxon>
        <taxon>Bacillati</taxon>
        <taxon>Bacillota</taxon>
        <taxon>Clostridia</taxon>
        <taxon>Candidatus Paraimprobicoccus</taxon>
    </lineage>
</organism>
<feature type="domain" description="Glutamine amidotransferase type-2" evidence="11">
    <location>
        <begin position="2"/>
        <end position="221"/>
    </location>
</feature>
<dbReference type="CDD" id="cd00714">
    <property type="entry name" value="GFAT"/>
    <property type="match status" value="1"/>
</dbReference>
<evidence type="ECO:0000256" key="7">
    <source>
        <dbReference type="ARBA" id="ARBA00022679"/>
    </source>
</evidence>
<keyword evidence="8" id="KW-0677">Repeat</keyword>